<gene>
    <name evidence="2" type="ORF">HBA54_15280</name>
</gene>
<reference evidence="2" key="1">
    <citation type="submission" date="2020-03" db="EMBL/GenBank/DDBJ databases">
        <title>Genome of Pelagibius litoralis DSM 21314T.</title>
        <authorList>
            <person name="Wang G."/>
        </authorList>
    </citation>
    <scope>NUCLEOTIDE SEQUENCE</scope>
    <source>
        <strain evidence="2">DSM 21314</strain>
    </source>
</reference>
<organism evidence="2 3">
    <name type="scientific">Pelagibius litoralis</name>
    <dbReference type="NCBI Taxonomy" id="374515"/>
    <lineage>
        <taxon>Bacteria</taxon>
        <taxon>Pseudomonadati</taxon>
        <taxon>Pseudomonadota</taxon>
        <taxon>Alphaproteobacteria</taxon>
        <taxon>Rhodospirillales</taxon>
        <taxon>Rhodovibrionaceae</taxon>
        <taxon>Pelagibius</taxon>
    </lineage>
</organism>
<dbReference type="GO" id="GO:0008410">
    <property type="term" value="F:CoA-transferase activity"/>
    <property type="evidence" value="ECO:0007669"/>
    <property type="project" value="TreeGrafter"/>
</dbReference>
<dbReference type="SUPFAM" id="SSF89796">
    <property type="entry name" value="CoA-transferase family III (CaiB/BaiF)"/>
    <property type="match status" value="1"/>
</dbReference>
<dbReference type="RefSeq" id="WP_167226092.1">
    <property type="nucleotide sequence ID" value="NZ_JAAQPH010000011.1"/>
</dbReference>
<sequence length="404" mass="44005">MPGPLDGFKVIDLTTMVSGPLGTMILADQGADVIKVETPEGGDHTRQVATRRNGFSASFLNNNRNKRSIALNLKTPEGLAAVKHLARDADVFIQNFRPGVIDRLGLGYEALRGENPKLVYASISGFGFEGPFAQKPVFDPLVQCLSGLTTVQAGADEERPRLVRTILPDKLTGFTMAQAICAALLARSRSGEGQHIKLSMLDTVLSFLWGSDMGGHTFVGDEMEKETAQSFIDLIYETRDGYISVAVMRHKEWCGLARAAERPEWLDDPRFQNSEGLDLHKHARLALTQEALRERTSAEWIERLEAEGVPCAPVLTRREAIRHPQAVANGIVMESDHPVAGRLRQARSPAVFSATPPDHRFGAPALGGHTREILSEAGYDDAAIDAMIENGSAAETKTRSEDAA</sequence>
<evidence type="ECO:0000313" key="2">
    <source>
        <dbReference type="EMBL" id="NIA69965.1"/>
    </source>
</evidence>
<dbReference type="InterPro" id="IPR023606">
    <property type="entry name" value="CoA-Trfase_III_dom_1_sf"/>
</dbReference>
<dbReference type="PANTHER" id="PTHR48207:SF4">
    <property type="entry name" value="BLL6097 PROTEIN"/>
    <property type="match status" value="1"/>
</dbReference>
<evidence type="ECO:0000256" key="1">
    <source>
        <dbReference type="ARBA" id="ARBA00022679"/>
    </source>
</evidence>
<accession>A0A967EZ10</accession>
<keyword evidence="1 2" id="KW-0808">Transferase</keyword>
<name>A0A967EZ10_9PROT</name>
<dbReference type="InterPro" id="IPR050483">
    <property type="entry name" value="CoA-transferase_III_domain"/>
</dbReference>
<dbReference type="InterPro" id="IPR044855">
    <property type="entry name" value="CoA-Trfase_III_dom3_sf"/>
</dbReference>
<dbReference type="Gene3D" id="3.30.1540.10">
    <property type="entry name" value="formyl-coa transferase, domain 3"/>
    <property type="match status" value="1"/>
</dbReference>
<evidence type="ECO:0000313" key="3">
    <source>
        <dbReference type="Proteomes" id="UP000761264"/>
    </source>
</evidence>
<dbReference type="EMBL" id="JAAQPH010000011">
    <property type="protein sequence ID" value="NIA69965.1"/>
    <property type="molecule type" value="Genomic_DNA"/>
</dbReference>
<dbReference type="PANTHER" id="PTHR48207">
    <property type="entry name" value="SUCCINATE--HYDROXYMETHYLGLUTARATE COA-TRANSFERASE"/>
    <property type="match status" value="1"/>
</dbReference>
<dbReference type="Gene3D" id="3.40.50.10540">
    <property type="entry name" value="Crotonobetainyl-coa:carnitine coa-transferase, domain 1"/>
    <property type="match status" value="1"/>
</dbReference>
<proteinExistence type="predicted"/>
<keyword evidence="3" id="KW-1185">Reference proteome</keyword>
<protein>
    <submittedName>
        <fullName evidence="2">CoA transferase</fullName>
    </submittedName>
</protein>
<comment type="caution">
    <text evidence="2">The sequence shown here is derived from an EMBL/GenBank/DDBJ whole genome shotgun (WGS) entry which is preliminary data.</text>
</comment>
<dbReference type="AlphaFoldDB" id="A0A967EZ10"/>
<dbReference type="InterPro" id="IPR003673">
    <property type="entry name" value="CoA-Trfase_fam_III"/>
</dbReference>
<dbReference type="Proteomes" id="UP000761264">
    <property type="component" value="Unassembled WGS sequence"/>
</dbReference>
<dbReference type="Pfam" id="PF02515">
    <property type="entry name" value="CoA_transf_3"/>
    <property type="match status" value="1"/>
</dbReference>